<gene>
    <name evidence="8" type="ORF">TWF694_010254</name>
</gene>
<dbReference type="AlphaFoldDB" id="A0AAV9XAH9"/>
<dbReference type="PROSITE" id="PS00678">
    <property type="entry name" value="WD_REPEATS_1"/>
    <property type="match status" value="1"/>
</dbReference>
<evidence type="ECO:0008006" key="10">
    <source>
        <dbReference type="Google" id="ProtNLM"/>
    </source>
</evidence>
<evidence type="ECO:0000256" key="3">
    <source>
        <dbReference type="ARBA" id="ARBA00022574"/>
    </source>
</evidence>
<dbReference type="GO" id="GO:0005737">
    <property type="term" value="C:cytoplasm"/>
    <property type="evidence" value="ECO:0007669"/>
    <property type="project" value="UniProtKB-SubCell"/>
</dbReference>
<dbReference type="SUPFAM" id="SSF50978">
    <property type="entry name" value="WD40 repeat-like"/>
    <property type="match status" value="2"/>
</dbReference>
<comment type="subcellular location">
    <subcellularLocation>
        <location evidence="1">Cytoplasm</location>
    </subcellularLocation>
</comment>
<evidence type="ECO:0000256" key="4">
    <source>
        <dbReference type="ARBA" id="ARBA00022694"/>
    </source>
</evidence>
<dbReference type="Proteomes" id="UP001365542">
    <property type="component" value="Unassembled WGS sequence"/>
</dbReference>
<dbReference type="SMART" id="SM00320">
    <property type="entry name" value="WD40"/>
    <property type="match status" value="6"/>
</dbReference>
<evidence type="ECO:0000313" key="8">
    <source>
        <dbReference type="EMBL" id="KAK6538680.1"/>
    </source>
</evidence>
<sequence length="1140" mass="126161">MKSRSYVGPVTSLAFLGDDLFVGHGSDLKLFSPSSSGFSLRWRKRAFKRERIQGIQFQAAKKGTSDDTRILLWGGKKFQLFSPPGPSQSSFDLDPEDEIPAPDWILNSVFLEPEDEFPKIAIITAHNTILTYTHNVAAPVAQRFKFYPSPERCLLYSANIINNTTVSNTGDLIALAGTVFGEVLLWKLNTLDDEVPARVNLRGRYLSHEGSVFGVSMSPDLRYAASCSDDRTIRLWDTEIHTKNGQSEECVEVKEPLAVGWGHQARIWGVRFLQSSENEIRLLSFSEDLTAKTWSFSTNSTKRSLICTQTFKSLHSASGKNLWSLAIHPSERIFVTGGADSGIASWNLVDSDTDTRSNWAPYCNSKPKIQETIVNLDEILPPTNLPPGKKATKDEPRKYVTLGSRAFIVAMSSGWLLHCDLSDPNKQTWQKLGFWSQIKNTSALGAAKLQFEGGFIYTIALGDNDGRLLFLRANSEGLVTPPESTNEWVSICGSRPSDILFSQCDNCHEVTGPSSVYAAVTTFKPDEPIKLLQISGINIEKTWSLAPPDTFPFTAIMFYRTGGRDLLVAGSRHGAFAVYEIPEDTEETLLPIKVWRHIHDDESVTALDFISARLSKYTEDNAIEVEMVSTGRSGAYKFHKLCIGSELDLFDLKETNSLYPAAVPRVEKYQVISDKTSNRKYEMIHGFRGRDFVLWNQSLGIEAASYDCEGGNRSWDFSFGNDKTATDEGLFVFTKAKKCHIVRFLNILHDPLLQAPFHGRELKTLATSPKSAFPHQIIATGAEDTIIRFSYVHPKTNELVNLTSRKTHTTGLQDLVWSSCGGWLFSSGSIEEVYCWKINRIPSDLDNDDLNIGVLREAIYDVSTDNLPDLRVCGLDVITVHNADGEPLGFLVGMVRSDSSIKLALYQISTKKFVTIAEGFYKTSCLLQIRFHLTADNNILMFTAGTDGFVTIWDITNTLVNCGIVANSKALSAPNAALQNLTPQKLHQNQWILCHGIHRNSIKCLKIVEIGTHEIILLTGGDDTAICISRVQLAANNEKGSSDAASITSKSIERAHASAVTTIEVVSVADQKIDFLSSGIDQQVKRWSLDLSSFTEPDVRLLEDVYVGIPDVAGLAFIQGEEKGGTKLIVGGVGIEILDL</sequence>
<comment type="similarity">
    <text evidence="6">Belongs to the WD repeat WDR6 family.</text>
</comment>
<dbReference type="InterPro" id="IPR015943">
    <property type="entry name" value="WD40/YVTN_repeat-like_dom_sf"/>
</dbReference>
<dbReference type="PROSITE" id="PS50294">
    <property type="entry name" value="WD_REPEATS_REGION"/>
    <property type="match status" value="1"/>
</dbReference>
<dbReference type="InterPro" id="IPR019775">
    <property type="entry name" value="WD40_repeat_CS"/>
</dbReference>
<evidence type="ECO:0000256" key="5">
    <source>
        <dbReference type="ARBA" id="ARBA00022737"/>
    </source>
</evidence>
<evidence type="ECO:0000256" key="1">
    <source>
        <dbReference type="ARBA" id="ARBA00004496"/>
    </source>
</evidence>
<keyword evidence="9" id="KW-1185">Reference proteome</keyword>
<dbReference type="InterPro" id="IPR036322">
    <property type="entry name" value="WD40_repeat_dom_sf"/>
</dbReference>
<name>A0AAV9XAH9_9PEZI</name>
<keyword evidence="3 7" id="KW-0853">WD repeat</keyword>
<dbReference type="GO" id="GO:0030488">
    <property type="term" value="P:tRNA methylation"/>
    <property type="evidence" value="ECO:0007669"/>
    <property type="project" value="TreeGrafter"/>
</dbReference>
<proteinExistence type="inferred from homology"/>
<keyword evidence="2" id="KW-0963">Cytoplasm</keyword>
<feature type="repeat" description="WD" evidence="7">
    <location>
        <begin position="205"/>
        <end position="239"/>
    </location>
</feature>
<organism evidence="8 9">
    <name type="scientific">Orbilia ellipsospora</name>
    <dbReference type="NCBI Taxonomy" id="2528407"/>
    <lineage>
        <taxon>Eukaryota</taxon>
        <taxon>Fungi</taxon>
        <taxon>Dikarya</taxon>
        <taxon>Ascomycota</taxon>
        <taxon>Pezizomycotina</taxon>
        <taxon>Orbiliomycetes</taxon>
        <taxon>Orbiliales</taxon>
        <taxon>Orbiliaceae</taxon>
        <taxon>Orbilia</taxon>
    </lineage>
</organism>
<keyword evidence="4" id="KW-0819">tRNA processing</keyword>
<accession>A0AAV9XAH9</accession>
<dbReference type="PROSITE" id="PS50082">
    <property type="entry name" value="WD_REPEATS_2"/>
    <property type="match status" value="1"/>
</dbReference>
<dbReference type="EMBL" id="JAVHJO010000007">
    <property type="protein sequence ID" value="KAK6538680.1"/>
    <property type="molecule type" value="Genomic_DNA"/>
</dbReference>
<protein>
    <recommendedName>
        <fullName evidence="10">WD40 repeat-like protein</fullName>
    </recommendedName>
</protein>
<keyword evidence="5" id="KW-0677">Repeat</keyword>
<evidence type="ECO:0000256" key="7">
    <source>
        <dbReference type="PROSITE-ProRule" id="PRU00221"/>
    </source>
</evidence>
<dbReference type="InterPro" id="IPR001680">
    <property type="entry name" value="WD40_rpt"/>
</dbReference>
<comment type="caution">
    <text evidence="8">The sequence shown here is derived from an EMBL/GenBank/DDBJ whole genome shotgun (WGS) entry which is preliminary data.</text>
</comment>
<evidence type="ECO:0000256" key="2">
    <source>
        <dbReference type="ARBA" id="ARBA00022490"/>
    </source>
</evidence>
<evidence type="ECO:0000313" key="9">
    <source>
        <dbReference type="Proteomes" id="UP001365542"/>
    </source>
</evidence>
<dbReference type="Gene3D" id="2.130.10.10">
    <property type="entry name" value="YVTN repeat-like/Quinoprotein amine dehydrogenase"/>
    <property type="match status" value="3"/>
</dbReference>
<dbReference type="PANTHER" id="PTHR14344">
    <property type="entry name" value="WD REPEAT PROTEIN"/>
    <property type="match status" value="1"/>
</dbReference>
<reference evidence="8 9" key="1">
    <citation type="submission" date="2019-10" db="EMBL/GenBank/DDBJ databases">
        <authorList>
            <person name="Palmer J.M."/>
        </authorList>
    </citation>
    <scope>NUCLEOTIDE SEQUENCE [LARGE SCALE GENOMIC DNA]</scope>
    <source>
        <strain evidence="8 9">TWF694</strain>
    </source>
</reference>
<evidence type="ECO:0000256" key="6">
    <source>
        <dbReference type="ARBA" id="ARBA00038255"/>
    </source>
</evidence>
<dbReference type="Pfam" id="PF00400">
    <property type="entry name" value="WD40"/>
    <property type="match status" value="2"/>
</dbReference>
<dbReference type="PANTHER" id="PTHR14344:SF3">
    <property type="entry name" value="WD REPEAT-CONTAINING PROTEIN 6"/>
    <property type="match status" value="1"/>
</dbReference>
<dbReference type="InterPro" id="IPR051973">
    <property type="entry name" value="tRNA_Anticodon_Mtase-Reg"/>
</dbReference>